<accession>B4R5R5</accession>
<gene>
    <name evidence="1" type="primary">Dsim\GD17267</name>
    <name evidence="1" type="ORF">Dsim_GD17267</name>
</gene>
<reference evidence="1 2" key="1">
    <citation type="journal article" date="2007" name="Nature">
        <title>Evolution of genes and genomes on the Drosophila phylogeny.</title>
        <authorList>
            <consortium name="Drosophila 12 Genomes Consortium"/>
            <person name="Clark A.G."/>
            <person name="Eisen M.B."/>
            <person name="Smith D.R."/>
            <person name="Bergman C.M."/>
            <person name="Oliver B."/>
            <person name="Markow T.A."/>
            <person name="Kaufman T.C."/>
            <person name="Kellis M."/>
            <person name="Gelbart W."/>
            <person name="Iyer V.N."/>
            <person name="Pollard D.A."/>
            <person name="Sackton T.B."/>
            <person name="Larracuente A.M."/>
            <person name="Singh N.D."/>
            <person name="Abad J.P."/>
            <person name="Abt D.N."/>
            <person name="Adryan B."/>
            <person name="Aguade M."/>
            <person name="Akashi H."/>
            <person name="Anderson W.W."/>
            <person name="Aquadro C.F."/>
            <person name="Ardell D.H."/>
            <person name="Arguello R."/>
            <person name="Artieri C.G."/>
            <person name="Barbash D.A."/>
            <person name="Barker D."/>
            <person name="Barsanti P."/>
            <person name="Batterham P."/>
            <person name="Batzoglou S."/>
            <person name="Begun D."/>
            <person name="Bhutkar A."/>
            <person name="Blanco E."/>
            <person name="Bosak S.A."/>
            <person name="Bradley R.K."/>
            <person name="Brand A.D."/>
            <person name="Brent M.R."/>
            <person name="Brooks A.N."/>
            <person name="Brown R.H."/>
            <person name="Butlin R.K."/>
            <person name="Caggese C."/>
            <person name="Calvi B.R."/>
            <person name="Bernardo de Carvalho A."/>
            <person name="Caspi A."/>
            <person name="Castrezana S."/>
            <person name="Celniker S.E."/>
            <person name="Chang J.L."/>
            <person name="Chapple C."/>
            <person name="Chatterji S."/>
            <person name="Chinwalla A."/>
            <person name="Civetta A."/>
            <person name="Clifton S.W."/>
            <person name="Comeron J.M."/>
            <person name="Costello J.C."/>
            <person name="Coyne J.A."/>
            <person name="Daub J."/>
            <person name="David R.G."/>
            <person name="Delcher A.L."/>
            <person name="Delehaunty K."/>
            <person name="Do C.B."/>
            <person name="Ebling H."/>
            <person name="Edwards K."/>
            <person name="Eickbush T."/>
            <person name="Evans J.D."/>
            <person name="Filipski A."/>
            <person name="Findeiss S."/>
            <person name="Freyhult E."/>
            <person name="Fulton L."/>
            <person name="Fulton R."/>
            <person name="Garcia A.C."/>
            <person name="Gardiner A."/>
            <person name="Garfield D.A."/>
            <person name="Garvin B.E."/>
            <person name="Gibson G."/>
            <person name="Gilbert D."/>
            <person name="Gnerre S."/>
            <person name="Godfrey J."/>
            <person name="Good R."/>
            <person name="Gotea V."/>
            <person name="Gravely B."/>
            <person name="Greenberg A.J."/>
            <person name="Griffiths-Jones S."/>
            <person name="Gross S."/>
            <person name="Guigo R."/>
            <person name="Gustafson E.A."/>
            <person name="Haerty W."/>
            <person name="Hahn M.W."/>
            <person name="Halligan D.L."/>
            <person name="Halpern A.L."/>
            <person name="Halter G.M."/>
            <person name="Han M.V."/>
            <person name="Heger A."/>
            <person name="Hillier L."/>
            <person name="Hinrichs A.S."/>
            <person name="Holmes I."/>
            <person name="Hoskins R.A."/>
            <person name="Hubisz M.J."/>
            <person name="Hultmark D."/>
            <person name="Huntley M.A."/>
            <person name="Jaffe D.B."/>
            <person name="Jagadeeshan S."/>
            <person name="Jeck W.R."/>
            <person name="Johnson J."/>
            <person name="Jones C.D."/>
            <person name="Jordan W.C."/>
            <person name="Karpen G.H."/>
            <person name="Kataoka E."/>
            <person name="Keightley P.D."/>
            <person name="Kheradpour P."/>
            <person name="Kirkness E.F."/>
            <person name="Koerich L.B."/>
            <person name="Kristiansen K."/>
            <person name="Kudrna D."/>
            <person name="Kulathinal R.J."/>
            <person name="Kumar S."/>
            <person name="Kwok R."/>
            <person name="Lander E."/>
            <person name="Langley C.H."/>
            <person name="Lapoint R."/>
            <person name="Lazzaro B.P."/>
            <person name="Lee S.J."/>
            <person name="Levesque L."/>
            <person name="Li R."/>
            <person name="Lin C.F."/>
            <person name="Lin M.F."/>
            <person name="Lindblad-Toh K."/>
            <person name="Llopart A."/>
            <person name="Long M."/>
            <person name="Low L."/>
            <person name="Lozovsky E."/>
            <person name="Lu J."/>
            <person name="Luo M."/>
            <person name="Machado C.A."/>
            <person name="Makalowski W."/>
            <person name="Marzo M."/>
            <person name="Matsuda M."/>
            <person name="Matzkin L."/>
            <person name="McAllister B."/>
            <person name="McBride C.S."/>
            <person name="McKernan B."/>
            <person name="McKernan K."/>
            <person name="Mendez-Lago M."/>
            <person name="Minx P."/>
            <person name="Mollenhauer M.U."/>
            <person name="Montooth K."/>
            <person name="Mount S.M."/>
            <person name="Mu X."/>
            <person name="Myers E."/>
            <person name="Negre B."/>
            <person name="Newfeld S."/>
            <person name="Nielsen R."/>
            <person name="Noor M.A."/>
            <person name="O'Grady P."/>
            <person name="Pachter L."/>
            <person name="Papaceit M."/>
            <person name="Parisi M.J."/>
            <person name="Parisi M."/>
            <person name="Parts L."/>
            <person name="Pedersen J.S."/>
            <person name="Pesole G."/>
            <person name="Phillippy A.M."/>
            <person name="Ponting C.P."/>
            <person name="Pop M."/>
            <person name="Porcelli D."/>
            <person name="Powell J.R."/>
            <person name="Prohaska S."/>
            <person name="Pruitt K."/>
            <person name="Puig M."/>
            <person name="Quesneville H."/>
            <person name="Ram K.R."/>
            <person name="Rand D."/>
            <person name="Rasmussen M.D."/>
            <person name="Reed L.K."/>
            <person name="Reenan R."/>
            <person name="Reily A."/>
            <person name="Remington K.A."/>
            <person name="Rieger T.T."/>
            <person name="Ritchie M.G."/>
            <person name="Robin C."/>
            <person name="Rogers Y.H."/>
            <person name="Rohde C."/>
            <person name="Rozas J."/>
            <person name="Rubenfield M.J."/>
            <person name="Ruiz A."/>
            <person name="Russo S."/>
            <person name="Salzberg S.L."/>
            <person name="Sanchez-Gracia A."/>
            <person name="Saranga D.J."/>
            <person name="Sato H."/>
            <person name="Schaeffer S.W."/>
            <person name="Schatz M.C."/>
            <person name="Schlenke T."/>
            <person name="Schwartz R."/>
            <person name="Segarra C."/>
            <person name="Singh R.S."/>
            <person name="Sirot L."/>
            <person name="Sirota M."/>
            <person name="Sisneros N.B."/>
            <person name="Smith C.D."/>
            <person name="Smith T.F."/>
            <person name="Spieth J."/>
            <person name="Stage D.E."/>
            <person name="Stark A."/>
            <person name="Stephan W."/>
            <person name="Strausberg R.L."/>
            <person name="Strempel S."/>
            <person name="Sturgill D."/>
            <person name="Sutton G."/>
            <person name="Sutton G.G."/>
            <person name="Tao W."/>
            <person name="Teichmann S."/>
            <person name="Tobari Y.N."/>
            <person name="Tomimura Y."/>
            <person name="Tsolas J.M."/>
            <person name="Valente V.L."/>
            <person name="Venter E."/>
            <person name="Venter J.C."/>
            <person name="Vicario S."/>
            <person name="Vieira F.G."/>
            <person name="Vilella A.J."/>
            <person name="Villasante A."/>
            <person name="Walenz B."/>
            <person name="Wang J."/>
            <person name="Wasserman M."/>
            <person name="Watts T."/>
            <person name="Wilson D."/>
            <person name="Wilson R.K."/>
            <person name="Wing R.A."/>
            <person name="Wolfner M.F."/>
            <person name="Wong A."/>
            <person name="Wong G.K."/>
            <person name="Wu C.I."/>
            <person name="Wu G."/>
            <person name="Yamamoto D."/>
            <person name="Yang H.P."/>
            <person name="Yang S.P."/>
            <person name="Yorke J.A."/>
            <person name="Yoshida K."/>
            <person name="Zdobnov E."/>
            <person name="Zhang P."/>
            <person name="Zhang Y."/>
            <person name="Zimin A.V."/>
            <person name="Baldwin J."/>
            <person name="Abdouelleil A."/>
            <person name="Abdulkadir J."/>
            <person name="Abebe A."/>
            <person name="Abera B."/>
            <person name="Abreu J."/>
            <person name="Acer S.C."/>
            <person name="Aftuck L."/>
            <person name="Alexander A."/>
            <person name="An P."/>
            <person name="Anderson E."/>
            <person name="Anderson S."/>
            <person name="Arachi H."/>
            <person name="Azer M."/>
            <person name="Bachantsang P."/>
            <person name="Barry A."/>
            <person name="Bayul T."/>
            <person name="Berlin A."/>
            <person name="Bessette D."/>
            <person name="Bloom T."/>
            <person name="Blye J."/>
            <person name="Boguslavskiy L."/>
            <person name="Bonnet C."/>
            <person name="Boukhgalter B."/>
            <person name="Bourzgui I."/>
            <person name="Brown A."/>
            <person name="Cahill P."/>
            <person name="Channer S."/>
            <person name="Cheshatsang Y."/>
            <person name="Chuda L."/>
            <person name="Citroen M."/>
            <person name="Collymore A."/>
            <person name="Cooke P."/>
            <person name="Costello M."/>
            <person name="D'Aco K."/>
            <person name="Daza R."/>
            <person name="De Haan G."/>
            <person name="DeGray S."/>
            <person name="DeMaso C."/>
            <person name="Dhargay N."/>
            <person name="Dooley K."/>
            <person name="Dooley E."/>
            <person name="Doricent M."/>
            <person name="Dorje P."/>
            <person name="Dorjee K."/>
            <person name="Dupes A."/>
            <person name="Elong R."/>
            <person name="Falk J."/>
            <person name="Farina A."/>
            <person name="Faro S."/>
            <person name="Ferguson D."/>
            <person name="Fisher S."/>
            <person name="Foley C.D."/>
            <person name="Franke A."/>
            <person name="Friedrich D."/>
            <person name="Gadbois L."/>
            <person name="Gearin G."/>
            <person name="Gearin C.R."/>
            <person name="Giannoukos G."/>
            <person name="Goode T."/>
            <person name="Graham J."/>
            <person name="Grandbois E."/>
            <person name="Grewal S."/>
            <person name="Gyaltsen K."/>
            <person name="Hafez N."/>
            <person name="Hagos B."/>
            <person name="Hall J."/>
            <person name="Henson C."/>
            <person name="Hollinger A."/>
            <person name="Honan T."/>
            <person name="Huard M.D."/>
            <person name="Hughes L."/>
            <person name="Hurhula B."/>
            <person name="Husby M.E."/>
            <person name="Kamat A."/>
            <person name="Kanga B."/>
            <person name="Kashin S."/>
            <person name="Khazanovich D."/>
            <person name="Kisner P."/>
            <person name="Lance K."/>
            <person name="Lara M."/>
            <person name="Lee W."/>
            <person name="Lennon N."/>
            <person name="Letendre F."/>
            <person name="LeVine R."/>
            <person name="Lipovsky A."/>
            <person name="Liu X."/>
            <person name="Liu J."/>
            <person name="Liu S."/>
            <person name="Lokyitsang T."/>
            <person name="Lokyitsang Y."/>
            <person name="Lubonja R."/>
            <person name="Lui A."/>
            <person name="MacDonald P."/>
            <person name="Magnisalis V."/>
            <person name="Maru K."/>
            <person name="Matthews C."/>
            <person name="McCusker W."/>
            <person name="McDonough S."/>
            <person name="Mehta T."/>
            <person name="Meldrim J."/>
            <person name="Meneus L."/>
            <person name="Mihai O."/>
            <person name="Mihalev A."/>
            <person name="Mihova T."/>
            <person name="Mittelman R."/>
            <person name="Mlenga V."/>
            <person name="Montmayeur A."/>
            <person name="Mulrain L."/>
            <person name="Navidi A."/>
            <person name="Naylor J."/>
            <person name="Negash T."/>
            <person name="Nguyen T."/>
            <person name="Nguyen N."/>
            <person name="Nicol R."/>
            <person name="Norbu C."/>
            <person name="Norbu N."/>
            <person name="Novod N."/>
            <person name="O'Neill B."/>
            <person name="Osman S."/>
            <person name="Markiewicz E."/>
            <person name="Oyono O.L."/>
            <person name="Patti C."/>
            <person name="Phunkhang P."/>
            <person name="Pierre F."/>
            <person name="Priest M."/>
            <person name="Raghuraman S."/>
            <person name="Rege F."/>
            <person name="Reyes R."/>
            <person name="Rise C."/>
            <person name="Rogov P."/>
            <person name="Ross K."/>
            <person name="Ryan E."/>
            <person name="Settipalli S."/>
            <person name="Shea T."/>
            <person name="Sherpa N."/>
            <person name="Shi L."/>
            <person name="Shih D."/>
            <person name="Sparrow T."/>
            <person name="Spaulding J."/>
            <person name="Stalker J."/>
            <person name="Stange-Thomann N."/>
            <person name="Stavropoulos S."/>
            <person name="Stone C."/>
            <person name="Strader C."/>
            <person name="Tesfaye S."/>
            <person name="Thomson T."/>
            <person name="Thoulutsang Y."/>
            <person name="Thoulutsang D."/>
            <person name="Topham K."/>
            <person name="Topping I."/>
            <person name="Tsamla T."/>
            <person name="Vassiliev H."/>
            <person name="Vo A."/>
            <person name="Wangchuk T."/>
            <person name="Wangdi T."/>
            <person name="Weiand M."/>
            <person name="Wilkinson J."/>
            <person name="Wilson A."/>
            <person name="Yadav S."/>
            <person name="Young G."/>
            <person name="Yu Q."/>
            <person name="Zembek L."/>
            <person name="Zhong D."/>
            <person name="Zimmer A."/>
            <person name="Zwirko Z."/>
            <person name="Jaffe D.B."/>
            <person name="Alvarez P."/>
            <person name="Brockman W."/>
            <person name="Butler J."/>
            <person name="Chin C."/>
            <person name="Gnerre S."/>
            <person name="Grabherr M."/>
            <person name="Kleber M."/>
            <person name="Mauceli E."/>
            <person name="MacCallum I."/>
        </authorList>
    </citation>
    <scope>NUCLEOTIDE SEQUENCE [LARGE SCALE GENOMIC DNA]</scope>
    <source>
        <strain evidence="2">white501</strain>
    </source>
</reference>
<proteinExistence type="predicted"/>
<dbReference type="AlphaFoldDB" id="B4R5R5"/>
<protein>
    <submittedName>
        <fullName evidence="1">GD17267</fullName>
    </submittedName>
</protein>
<name>B4R5R5_DROSI</name>
<dbReference type="HOGENOM" id="CLU_2576431_0_0_1"/>
<sequence>MLKVPKTRNDKIEEFRELGDALDGRSKIGGSVEYGVGQLVGMEDAEMYECQDVQDNQDEDFVEWECRQRWEGRSVSSRMNK</sequence>
<evidence type="ECO:0000313" key="1">
    <source>
        <dbReference type="EMBL" id="EDX18065.1"/>
    </source>
</evidence>
<dbReference type="EMBL" id="CM000366">
    <property type="protein sequence ID" value="EDX18065.1"/>
    <property type="molecule type" value="Genomic_DNA"/>
</dbReference>
<evidence type="ECO:0000313" key="2">
    <source>
        <dbReference type="Proteomes" id="UP000000304"/>
    </source>
</evidence>
<dbReference type="Proteomes" id="UP000000304">
    <property type="component" value="Chromosome X"/>
</dbReference>
<keyword evidence="2" id="KW-1185">Reference proteome</keyword>
<organism evidence="1 2">
    <name type="scientific">Drosophila simulans</name>
    <name type="common">Fruit fly</name>
    <dbReference type="NCBI Taxonomy" id="7240"/>
    <lineage>
        <taxon>Eukaryota</taxon>
        <taxon>Metazoa</taxon>
        <taxon>Ecdysozoa</taxon>
        <taxon>Arthropoda</taxon>
        <taxon>Hexapoda</taxon>
        <taxon>Insecta</taxon>
        <taxon>Pterygota</taxon>
        <taxon>Neoptera</taxon>
        <taxon>Endopterygota</taxon>
        <taxon>Diptera</taxon>
        <taxon>Brachycera</taxon>
        <taxon>Muscomorpha</taxon>
        <taxon>Ephydroidea</taxon>
        <taxon>Drosophilidae</taxon>
        <taxon>Drosophila</taxon>
        <taxon>Sophophora</taxon>
    </lineage>
</organism>